<dbReference type="AlphaFoldDB" id="S0FW07"/>
<organism evidence="4 5">
    <name type="scientific">Ruminiclostridium cellobioparum subsp. termitidis CT1112</name>
    <dbReference type="NCBI Taxonomy" id="1195236"/>
    <lineage>
        <taxon>Bacteria</taxon>
        <taxon>Bacillati</taxon>
        <taxon>Bacillota</taxon>
        <taxon>Clostridia</taxon>
        <taxon>Eubacteriales</taxon>
        <taxon>Oscillospiraceae</taxon>
        <taxon>Ruminiclostridium</taxon>
    </lineage>
</organism>
<dbReference type="RefSeq" id="WP_004625013.1">
    <property type="nucleotide sequence ID" value="NZ_AORV01000026.1"/>
</dbReference>
<dbReference type="PATRIC" id="fig|1195236.3.peg.1670"/>
<comment type="function">
    <text evidence="1">Transcriptional repressor of xylose-utilizing enzymes.</text>
</comment>
<evidence type="ECO:0000313" key="5">
    <source>
        <dbReference type="Proteomes" id="UP000014155"/>
    </source>
</evidence>
<gene>
    <name evidence="4" type="ORF">CTER_1352</name>
</gene>
<evidence type="ECO:0000256" key="2">
    <source>
        <dbReference type="ARBA" id="ARBA00006479"/>
    </source>
</evidence>
<dbReference type="Gene3D" id="1.10.10.10">
    <property type="entry name" value="Winged helix-like DNA-binding domain superfamily/Winged helix DNA-binding domain"/>
    <property type="match status" value="1"/>
</dbReference>
<comment type="similarity">
    <text evidence="2">Belongs to the ROK (NagC/XylR) family.</text>
</comment>
<dbReference type="InterPro" id="IPR036390">
    <property type="entry name" value="WH_DNA-bd_sf"/>
</dbReference>
<keyword evidence="5" id="KW-1185">Reference proteome</keyword>
<reference evidence="4 5" key="1">
    <citation type="journal article" date="2013" name="Genome Announc.">
        <title>Draft Genome Sequence of the Cellulolytic, Mesophilic, Anaerobic Bacterium Clostridium termitidis Strain CT1112 (DSM 5398).</title>
        <authorList>
            <person name="Lal S."/>
            <person name="Ramachandran U."/>
            <person name="Zhang X."/>
            <person name="Munir R."/>
            <person name="Sparling R."/>
            <person name="Levin D.B."/>
        </authorList>
    </citation>
    <scope>NUCLEOTIDE SEQUENCE [LARGE SCALE GENOMIC DNA]</scope>
    <source>
        <strain evidence="4 5">CT1112</strain>
    </source>
</reference>
<proteinExistence type="inferred from homology"/>
<evidence type="ECO:0000256" key="3">
    <source>
        <dbReference type="ARBA" id="ARBA00022629"/>
    </source>
</evidence>
<dbReference type="STRING" id="1195236.CTER_1352"/>
<dbReference type="InterPro" id="IPR000600">
    <property type="entry name" value="ROK"/>
</dbReference>
<accession>S0FW07</accession>
<keyword evidence="3" id="KW-0859">Xylose metabolism</keyword>
<dbReference type="CDD" id="cd00090">
    <property type="entry name" value="HTH_ARSR"/>
    <property type="match status" value="1"/>
</dbReference>
<dbReference type="InterPro" id="IPR043129">
    <property type="entry name" value="ATPase_NBD"/>
</dbReference>
<dbReference type="GO" id="GO:0042732">
    <property type="term" value="P:D-xylose metabolic process"/>
    <property type="evidence" value="ECO:0007669"/>
    <property type="project" value="UniProtKB-KW"/>
</dbReference>
<dbReference type="eggNOG" id="COG1940">
    <property type="taxonomic scope" value="Bacteria"/>
</dbReference>
<dbReference type="SUPFAM" id="SSF53067">
    <property type="entry name" value="Actin-like ATPase domain"/>
    <property type="match status" value="1"/>
</dbReference>
<dbReference type="PANTHER" id="PTHR18964">
    <property type="entry name" value="ROK (REPRESSOR, ORF, KINASE) FAMILY"/>
    <property type="match status" value="1"/>
</dbReference>
<dbReference type="InterPro" id="IPR011991">
    <property type="entry name" value="ArsR-like_HTH"/>
</dbReference>
<comment type="caution">
    <text evidence="4">The sequence shown here is derived from an EMBL/GenBank/DDBJ whole genome shotgun (WGS) entry which is preliminary data.</text>
</comment>
<sequence>MKYNKSNNIDVKKENRNRIYKLICEKERISKPEIAYLLGISMPTVMQNVKSLQDEGLVEEAGVLGSTGGRKAVAISCVENARYAIGVDITRNHISTVLINLTGNIVESIRVSKKYQNTLDHAQEMGKLIDNVIEKSGINPSKILGVGISLPGILSDDGLTLVSSYVLQVTNERFANYQNYIKYPYLLCNDANAAGIAEMWNRNTLKNAIYLSLSNTVGGSILLDNKIYLGENQRGGEFGHMTIERNGLQCYCGKKGCLDTYCSALVLAEHTNGNLADFFDLLKKGDRKIEAVWEKYLDYLATAVNNLRMFFDCSIILGGYVGAYIDEYMAKLKGYIANLNTFEMDGNYVQVCHYKREAAAVGAALLHIKPFIDNI</sequence>
<dbReference type="Gene3D" id="3.30.420.40">
    <property type="match status" value="2"/>
</dbReference>
<dbReference type="PANTHER" id="PTHR18964:SF170">
    <property type="entry name" value="SUGAR KINASE"/>
    <property type="match status" value="1"/>
</dbReference>
<dbReference type="GO" id="GO:0016301">
    <property type="term" value="F:kinase activity"/>
    <property type="evidence" value="ECO:0007669"/>
    <property type="project" value="UniProtKB-KW"/>
</dbReference>
<keyword evidence="3" id="KW-0119">Carbohydrate metabolism</keyword>
<dbReference type="SUPFAM" id="SSF46785">
    <property type="entry name" value="Winged helix' DNA-binding domain"/>
    <property type="match status" value="1"/>
</dbReference>
<evidence type="ECO:0000313" key="4">
    <source>
        <dbReference type="EMBL" id="EMS72748.1"/>
    </source>
</evidence>
<dbReference type="Pfam" id="PF00480">
    <property type="entry name" value="ROK"/>
    <property type="match status" value="1"/>
</dbReference>
<name>S0FW07_RUMCE</name>
<dbReference type="Proteomes" id="UP000014155">
    <property type="component" value="Unassembled WGS sequence"/>
</dbReference>
<evidence type="ECO:0000256" key="1">
    <source>
        <dbReference type="ARBA" id="ARBA00002486"/>
    </source>
</evidence>
<dbReference type="Pfam" id="PF13412">
    <property type="entry name" value="HTH_24"/>
    <property type="match status" value="1"/>
</dbReference>
<dbReference type="InterPro" id="IPR036388">
    <property type="entry name" value="WH-like_DNA-bd_sf"/>
</dbReference>
<protein>
    <submittedName>
        <fullName evidence="4">Transcriptional regulator/sugar kinase</fullName>
    </submittedName>
</protein>
<keyword evidence="4" id="KW-0808">Transferase</keyword>
<keyword evidence="4" id="KW-0418">Kinase</keyword>
<dbReference type="EMBL" id="AORV01000026">
    <property type="protein sequence ID" value="EMS72748.1"/>
    <property type="molecule type" value="Genomic_DNA"/>
</dbReference>